<dbReference type="RefSeq" id="WP_323259833.1">
    <property type="nucleotide sequence ID" value="NZ_JAYGIM010000011.1"/>
</dbReference>
<dbReference type="Proteomes" id="UP001302222">
    <property type="component" value="Unassembled WGS sequence"/>
</dbReference>
<proteinExistence type="predicted"/>
<dbReference type="EMBL" id="JAYGIM010000011">
    <property type="protein sequence ID" value="MEA5427954.1"/>
    <property type="molecule type" value="Genomic_DNA"/>
</dbReference>
<organism evidence="1 2">
    <name type="scientific">Arcicella lustrica</name>
    <dbReference type="NCBI Taxonomy" id="2984196"/>
    <lineage>
        <taxon>Bacteria</taxon>
        <taxon>Pseudomonadati</taxon>
        <taxon>Bacteroidota</taxon>
        <taxon>Cytophagia</taxon>
        <taxon>Cytophagales</taxon>
        <taxon>Flectobacillaceae</taxon>
        <taxon>Arcicella</taxon>
    </lineage>
</organism>
<gene>
    <name evidence="1" type="ORF">VB798_15280</name>
</gene>
<evidence type="ECO:0000313" key="2">
    <source>
        <dbReference type="Proteomes" id="UP001302222"/>
    </source>
</evidence>
<name>A0ABU5SKX2_9BACT</name>
<keyword evidence="2" id="KW-1185">Reference proteome</keyword>
<comment type="caution">
    <text evidence="1">The sequence shown here is derived from an EMBL/GenBank/DDBJ whole genome shotgun (WGS) entry which is preliminary data.</text>
</comment>
<sequence>MRNFEEKLTSAKWAKIAKCSVDTALRDIQDLMTKKVLQKENVETN</sequence>
<reference evidence="1 2" key="1">
    <citation type="submission" date="2023-12" db="EMBL/GenBank/DDBJ databases">
        <title>Novel species of the genus Arcicella isolated from rivers.</title>
        <authorList>
            <person name="Lu H."/>
        </authorList>
    </citation>
    <scope>NUCLEOTIDE SEQUENCE [LARGE SCALE GENOMIC DNA]</scope>
    <source>
        <strain evidence="1 2">DC25W</strain>
    </source>
</reference>
<accession>A0ABU5SKX2</accession>
<evidence type="ECO:0000313" key="1">
    <source>
        <dbReference type="EMBL" id="MEA5427954.1"/>
    </source>
</evidence>
<protein>
    <submittedName>
        <fullName evidence="1">Uncharacterized protein</fullName>
    </submittedName>
</protein>